<dbReference type="RefSeq" id="YP_006561108.1">
    <property type="nucleotide sequence ID" value="NC_018283.1"/>
</dbReference>
<gene>
    <name evidence="1" type="ORF">AH2_00024</name>
</gene>
<dbReference type="OrthoDB" id="40592at10239"/>
<evidence type="ECO:0000313" key="1">
    <source>
        <dbReference type="EMBL" id="AEY69534.1"/>
    </source>
</evidence>
<sequence length="78" mass="8650">MKTIEMTIPYEAHPLGGMEVRGNIDVLAKLRNAGIPVEGNISIQRVEHGTLEIITDRAFGDVVYRWTPDPDYDPAGDL</sequence>
<accession>I6NTL6</accession>
<protein>
    <submittedName>
        <fullName evidence="1">Uncharacterized protein</fullName>
    </submittedName>
</protein>
<proteinExistence type="predicted"/>
<organism evidence="1 2">
    <name type="scientific">Burkholderia phage vB_BceS_AH2</name>
    <dbReference type="NCBI Taxonomy" id="1133022"/>
    <lineage>
        <taxon>Viruses</taxon>
        <taxon>Duplodnaviria</taxon>
        <taxon>Heunggongvirae</taxon>
        <taxon>Uroviricota</taxon>
        <taxon>Caudoviricetes</taxon>
        <taxon>Casjensviridae</taxon>
        <taxon>Ahduovirus</taxon>
        <taxon>Ahduovirus AH2</taxon>
        <taxon>Burkholderia virus AH2</taxon>
    </lineage>
</organism>
<reference evidence="1 2" key="1">
    <citation type="journal article" date="2012" name="BMC Genomics">
        <title>Comparative analysis of two phenotypically-similar but genomically-distinct Burkholderia cenocepacia-specific bacteriophages.</title>
        <authorList>
            <person name="Lynch K.H."/>
            <person name="Stothard P."/>
            <person name="Dennis J.J."/>
        </authorList>
    </citation>
    <scope>NUCLEOTIDE SEQUENCE [LARGE SCALE GENOMIC DNA]</scope>
</reference>
<keyword evidence="2" id="KW-1185">Reference proteome</keyword>
<dbReference type="KEGG" id="vg:13405204"/>
<dbReference type="GeneID" id="13405204"/>
<name>I6NTL6_9CAUD</name>
<dbReference type="Proteomes" id="UP000009012">
    <property type="component" value="Segment"/>
</dbReference>
<dbReference type="EMBL" id="JN564907">
    <property type="protein sequence ID" value="AEY69534.1"/>
    <property type="molecule type" value="Genomic_DNA"/>
</dbReference>
<evidence type="ECO:0000313" key="2">
    <source>
        <dbReference type="Proteomes" id="UP000009012"/>
    </source>
</evidence>